<feature type="binding site" evidence="21">
    <location>
        <position position="22"/>
    </location>
    <ligand>
        <name>substrate</name>
    </ligand>
</feature>
<evidence type="ECO:0000256" key="23">
    <source>
        <dbReference type="PIRSR" id="PIRSR600829-4"/>
    </source>
</evidence>
<feature type="binding site" evidence="22">
    <location>
        <position position="29"/>
    </location>
    <ligand>
        <name>ATP</name>
        <dbReference type="ChEBI" id="CHEBI:30616"/>
    </ligand>
</feature>
<evidence type="ECO:0000256" key="3">
    <source>
        <dbReference type="ARBA" id="ARBA00012133"/>
    </source>
</evidence>
<reference evidence="25 26" key="1">
    <citation type="submission" date="2015-05" db="EMBL/GenBank/DDBJ databases">
        <title>Draft genome sequence of Lampropedia sp. CT6, isolated from the microbial mat of a hot water spring, located at Manikaran, India.</title>
        <authorList>
            <person name="Tripathi C."/>
            <person name="Rani P."/>
            <person name="Mahato N.K."/>
            <person name="Lal R."/>
        </authorList>
    </citation>
    <scope>NUCLEOTIDE SEQUENCE [LARGE SCALE GENOMIC DNA]</scope>
    <source>
        <strain evidence="25 26">CT6</strain>
    </source>
</reference>
<evidence type="ECO:0000256" key="24">
    <source>
        <dbReference type="RuleBase" id="RU363065"/>
    </source>
</evidence>
<keyword evidence="19 24" id="KW-1208">Phospholipid metabolism</keyword>
<dbReference type="GO" id="GO:0004143">
    <property type="term" value="F:ATP-dependent diacylglycerol kinase activity"/>
    <property type="evidence" value="ECO:0007669"/>
    <property type="project" value="UniProtKB-EC"/>
</dbReference>
<dbReference type="PATRIC" id="fig|1610491.3.peg.1030"/>
<keyword evidence="11 22" id="KW-0547">Nucleotide-binding</keyword>
<feature type="binding site" evidence="23">
    <location>
        <position position="40"/>
    </location>
    <ligand>
        <name>a divalent metal cation</name>
        <dbReference type="ChEBI" id="CHEBI:60240"/>
    </ligand>
</feature>
<feature type="binding site" evidence="22">
    <location>
        <position position="40"/>
    </location>
    <ligand>
        <name>ATP</name>
        <dbReference type="ChEBI" id="CHEBI:30616"/>
    </ligand>
</feature>
<keyword evidence="12 24" id="KW-0418">Kinase</keyword>
<dbReference type="STRING" id="1610491.AAV94_04835"/>
<keyword evidence="16 24" id="KW-0443">Lipid metabolism</keyword>
<evidence type="ECO:0000256" key="18">
    <source>
        <dbReference type="ARBA" id="ARBA00023209"/>
    </source>
</evidence>
<feature type="binding site" evidence="22">
    <location>
        <begin position="106"/>
        <end position="107"/>
    </location>
    <ligand>
        <name>ATP</name>
        <dbReference type="ChEBI" id="CHEBI:30616"/>
    </ligand>
</feature>
<evidence type="ECO:0000256" key="2">
    <source>
        <dbReference type="ARBA" id="ARBA00005967"/>
    </source>
</evidence>
<comment type="catalytic activity">
    <reaction evidence="24">
        <text>a 1,2-diacyl-sn-glycerol + ATP = a 1,2-diacyl-sn-glycero-3-phosphate + ADP + H(+)</text>
        <dbReference type="Rhea" id="RHEA:10272"/>
        <dbReference type="ChEBI" id="CHEBI:15378"/>
        <dbReference type="ChEBI" id="CHEBI:17815"/>
        <dbReference type="ChEBI" id="CHEBI:30616"/>
        <dbReference type="ChEBI" id="CHEBI:58608"/>
        <dbReference type="ChEBI" id="CHEBI:456216"/>
        <dbReference type="EC" id="2.7.1.107"/>
    </reaction>
</comment>
<dbReference type="RefSeq" id="WP_046741202.1">
    <property type="nucleotide sequence ID" value="NZ_LBNQ01000019.1"/>
</dbReference>
<comment type="caution">
    <text evidence="25">The sequence shown here is derived from an EMBL/GenBank/DDBJ whole genome shotgun (WGS) entry which is preliminary data.</text>
</comment>
<evidence type="ECO:0000256" key="5">
    <source>
        <dbReference type="ARBA" id="ARBA00022475"/>
    </source>
</evidence>
<evidence type="ECO:0000256" key="9">
    <source>
        <dbReference type="ARBA" id="ARBA00022692"/>
    </source>
</evidence>
<keyword evidence="15 24" id="KW-1133">Transmembrane helix</keyword>
<dbReference type="InterPro" id="IPR000829">
    <property type="entry name" value="DAGK"/>
</dbReference>
<feature type="binding site" evidence="22">
    <location>
        <position position="22"/>
    </location>
    <ligand>
        <name>ATP</name>
        <dbReference type="ChEBI" id="CHEBI:30616"/>
    </ligand>
</feature>
<name>A0A0U1Q1G4_9BURK</name>
<keyword evidence="14 23" id="KW-0460">Magnesium</keyword>
<dbReference type="CDD" id="cd14264">
    <property type="entry name" value="DAGK_IM"/>
    <property type="match status" value="1"/>
</dbReference>
<protein>
    <recommendedName>
        <fullName evidence="4 24">Diacylglycerol kinase</fullName>
        <ecNumber evidence="3 24">2.7.1.107</ecNumber>
    </recommendedName>
</protein>
<dbReference type="AlphaFoldDB" id="A0A0U1Q1G4"/>
<keyword evidence="18" id="KW-0594">Phospholipid biosynthesis</keyword>
<gene>
    <name evidence="25" type="ORF">AAV94_04835</name>
</gene>
<feature type="binding site" evidence="23">
    <location>
        <position position="88"/>
    </location>
    <ligand>
        <name>a divalent metal cation</name>
        <dbReference type="ChEBI" id="CHEBI:60240"/>
    </ligand>
</feature>
<dbReference type="Gene3D" id="1.10.287.3610">
    <property type="match status" value="1"/>
</dbReference>
<evidence type="ECO:0000313" key="25">
    <source>
        <dbReference type="EMBL" id="KKW68435.1"/>
    </source>
</evidence>
<feature type="active site" description="Proton acceptor" evidence="20">
    <location>
        <position position="81"/>
    </location>
</feature>
<comment type="cofactor">
    <cofactor evidence="23">
        <name>Mg(2+)</name>
        <dbReference type="ChEBI" id="CHEBI:18420"/>
    </cofactor>
    <text evidence="23">Mn(2+), Zn(2+), Cd(2+) and Co(2+) support activity to lesser extents.</text>
</comment>
<keyword evidence="26" id="KW-1185">Reference proteome</keyword>
<evidence type="ECO:0000256" key="7">
    <source>
        <dbReference type="ARBA" id="ARBA00022519"/>
    </source>
</evidence>
<organism evidence="25 26">
    <name type="scientific">Lampropedia cohaerens</name>
    <dbReference type="NCBI Taxonomy" id="1610491"/>
    <lineage>
        <taxon>Bacteria</taxon>
        <taxon>Pseudomonadati</taxon>
        <taxon>Pseudomonadota</taxon>
        <taxon>Betaproteobacteria</taxon>
        <taxon>Burkholderiales</taxon>
        <taxon>Comamonadaceae</taxon>
        <taxon>Lampropedia</taxon>
    </lineage>
</organism>
<evidence type="ECO:0000256" key="21">
    <source>
        <dbReference type="PIRSR" id="PIRSR600829-2"/>
    </source>
</evidence>
<dbReference type="PANTHER" id="PTHR34299">
    <property type="entry name" value="DIACYLGLYCEROL KINASE"/>
    <property type="match status" value="1"/>
</dbReference>
<dbReference type="PANTHER" id="PTHR34299:SF1">
    <property type="entry name" value="DIACYLGLYCEROL KINASE"/>
    <property type="match status" value="1"/>
</dbReference>
<dbReference type="OrthoDB" id="9796011at2"/>
<evidence type="ECO:0000256" key="10">
    <source>
        <dbReference type="ARBA" id="ARBA00022723"/>
    </source>
</evidence>
<feature type="binding site" evidence="21">
    <location>
        <position position="110"/>
    </location>
    <ligand>
        <name>substrate</name>
    </ligand>
</feature>
<dbReference type="InterPro" id="IPR033718">
    <property type="entry name" value="DAGK_prok"/>
</dbReference>
<comment type="caution">
    <text evidence="24">Lacks conserved residue(s) required for the propagation of feature annotation.</text>
</comment>
<dbReference type="Pfam" id="PF01219">
    <property type="entry name" value="DAGK_prokar"/>
    <property type="match status" value="1"/>
</dbReference>
<evidence type="ECO:0000256" key="19">
    <source>
        <dbReference type="ARBA" id="ARBA00023264"/>
    </source>
</evidence>
<evidence type="ECO:0000256" key="20">
    <source>
        <dbReference type="PIRSR" id="PIRSR600829-1"/>
    </source>
</evidence>
<feature type="transmembrane region" description="Helical" evidence="24">
    <location>
        <begin position="68"/>
        <end position="87"/>
    </location>
</feature>
<evidence type="ECO:0000256" key="17">
    <source>
        <dbReference type="ARBA" id="ARBA00023136"/>
    </source>
</evidence>
<keyword evidence="5" id="KW-1003">Cell membrane</keyword>
<evidence type="ECO:0000256" key="16">
    <source>
        <dbReference type="ARBA" id="ARBA00023098"/>
    </source>
</evidence>
<evidence type="ECO:0000256" key="6">
    <source>
        <dbReference type="ARBA" id="ARBA00022516"/>
    </source>
</evidence>
<dbReference type="InterPro" id="IPR036945">
    <property type="entry name" value="DAGK_sf"/>
</dbReference>
<dbReference type="EMBL" id="LBNQ01000019">
    <property type="protein sequence ID" value="KKW68435.1"/>
    <property type="molecule type" value="Genomic_DNA"/>
</dbReference>
<keyword evidence="8 24" id="KW-0808">Transferase</keyword>
<evidence type="ECO:0000256" key="13">
    <source>
        <dbReference type="ARBA" id="ARBA00022840"/>
    </source>
</evidence>
<dbReference type="GO" id="GO:0046872">
    <property type="term" value="F:metal ion binding"/>
    <property type="evidence" value="ECO:0007669"/>
    <property type="project" value="UniProtKB-KW"/>
</dbReference>
<evidence type="ECO:0000256" key="8">
    <source>
        <dbReference type="ARBA" id="ARBA00022679"/>
    </source>
</evidence>
<accession>A0A0U1Q1G4</accession>
<evidence type="ECO:0000256" key="12">
    <source>
        <dbReference type="ARBA" id="ARBA00022777"/>
    </source>
</evidence>
<evidence type="ECO:0000256" key="15">
    <source>
        <dbReference type="ARBA" id="ARBA00022989"/>
    </source>
</evidence>
<dbReference type="GO" id="GO:0006654">
    <property type="term" value="P:phosphatidic acid biosynthetic process"/>
    <property type="evidence" value="ECO:0007669"/>
    <property type="project" value="InterPro"/>
</dbReference>
<evidence type="ECO:0000256" key="11">
    <source>
        <dbReference type="ARBA" id="ARBA00022741"/>
    </source>
</evidence>
<keyword evidence="9 24" id="KW-0812">Transmembrane</keyword>
<sequence>MSEQSDIQPFENLQKRRKGFARLRHATRYSCRGLCDAWREPAFRLELAVSTGLLPFAFWLSGSWVQTAVLLMSLALVLIVELLNTGIESAIDRIGPQWHPLSRKAKDVGSAATLVALIAAGGVWSLAIFARLAAVS</sequence>
<feature type="binding site" evidence="21">
    <location>
        <position position="81"/>
    </location>
    <ligand>
        <name>substrate</name>
    </ligand>
</feature>
<evidence type="ECO:0000256" key="1">
    <source>
        <dbReference type="ARBA" id="ARBA00004429"/>
    </source>
</evidence>
<evidence type="ECO:0000256" key="14">
    <source>
        <dbReference type="ARBA" id="ARBA00022842"/>
    </source>
</evidence>
<evidence type="ECO:0000256" key="4">
    <source>
        <dbReference type="ARBA" id="ARBA00017575"/>
    </source>
</evidence>
<feature type="binding site" evidence="21">
    <location>
        <begin position="42"/>
        <end position="46"/>
    </location>
    <ligand>
        <name>substrate</name>
    </ligand>
</feature>
<feature type="transmembrane region" description="Helical" evidence="24">
    <location>
        <begin position="108"/>
        <end position="130"/>
    </location>
</feature>
<proteinExistence type="inferred from homology"/>
<dbReference type="EC" id="2.7.1.107" evidence="3 24"/>
<keyword evidence="13 22" id="KW-0067">ATP-binding</keyword>
<keyword evidence="17 24" id="KW-0472">Membrane</keyword>
<evidence type="ECO:0000256" key="22">
    <source>
        <dbReference type="PIRSR" id="PIRSR600829-3"/>
    </source>
</evidence>
<keyword evidence="10 23" id="KW-0479">Metal-binding</keyword>
<dbReference type="GO" id="GO:0005524">
    <property type="term" value="F:ATP binding"/>
    <property type="evidence" value="ECO:0007669"/>
    <property type="project" value="UniProtKB-KW"/>
</dbReference>
<comment type="subcellular location">
    <subcellularLocation>
        <location evidence="1 24">Cell inner membrane</location>
        <topology evidence="1 24">Multi-pass membrane protein</topology>
    </subcellularLocation>
</comment>
<dbReference type="Proteomes" id="UP000050580">
    <property type="component" value="Unassembled WGS sequence"/>
</dbReference>
<keyword evidence="6" id="KW-0444">Lipid biosynthesis</keyword>
<feature type="binding site" evidence="22">
    <location>
        <position position="88"/>
    </location>
    <ligand>
        <name>ATP</name>
        <dbReference type="ChEBI" id="CHEBI:30616"/>
    </ligand>
</feature>
<dbReference type="GO" id="GO:0005886">
    <property type="term" value="C:plasma membrane"/>
    <property type="evidence" value="ECO:0007669"/>
    <property type="project" value="UniProtKB-SubCell"/>
</dbReference>
<keyword evidence="7 24" id="KW-0997">Cell inner membrane</keyword>
<comment type="function">
    <text evidence="24">Catalyzes the ATP-dependent phosphorylation of sn-l,2-diacylglycerol (DAG) to phosphatidic acid. Involved in the recycling of diacylglycerol produced as a by-product during membrane-derived oligosaccharide (MDO) biosynthesis.</text>
</comment>
<evidence type="ECO:0000313" key="26">
    <source>
        <dbReference type="Proteomes" id="UP000050580"/>
    </source>
</evidence>
<comment type="similarity">
    <text evidence="2 24">Belongs to the bacterial diacylglycerol kinase family.</text>
</comment>